<dbReference type="InterPro" id="IPR039353">
    <property type="entry name" value="TF_Adf1"/>
</dbReference>
<evidence type="ECO:0000259" key="2">
    <source>
        <dbReference type="PROSITE" id="PS51029"/>
    </source>
</evidence>
<dbReference type="OrthoDB" id="8881252at2759"/>
<dbReference type="InterPro" id="IPR006578">
    <property type="entry name" value="MADF-dom"/>
</dbReference>
<accession>A0A3N0Y1Q4</accession>
<protein>
    <recommendedName>
        <fullName evidence="2">MADF domain-containing protein</fullName>
    </recommendedName>
</protein>
<sequence>MAKRKRDDGAARWTYELEEKFMELWQQYSCLYDVTSRDYHDRLKKEKCWRTIAEALQQPVGEVQTKAASLRTQYGKVLRPKPSGSGDKELTTRQKWILNNLQFLQPFVVHRVSQSTLNLDDLEHSITDEGGEDQETEEDVCESSTSTSHHTSTPSTPQTLLETSSSHHKVTINPERAHYKAKQKSRDKSSDELEIEKVNILKNMSESLVDASNVDQTFGKQVVTEMKLIKHDY</sequence>
<dbReference type="PANTHER" id="PTHR12243:SF67">
    <property type="entry name" value="COREPRESSOR OF PANGOLIN, ISOFORM A-RELATED"/>
    <property type="match status" value="1"/>
</dbReference>
<feature type="compositionally biased region" description="Low complexity" evidence="1">
    <location>
        <begin position="142"/>
        <end position="164"/>
    </location>
</feature>
<feature type="domain" description="MADF" evidence="2">
    <location>
        <begin position="20"/>
        <end position="109"/>
    </location>
</feature>
<reference evidence="3 4" key="1">
    <citation type="submission" date="2018-10" db="EMBL/GenBank/DDBJ databases">
        <title>Genome assembly for a Yunnan-Guizhou Plateau 3E fish, Anabarilius grahami (Regan), and its evolutionary and genetic applications.</title>
        <authorList>
            <person name="Jiang W."/>
        </authorList>
    </citation>
    <scope>NUCLEOTIDE SEQUENCE [LARGE SCALE GENOMIC DNA]</scope>
    <source>
        <strain evidence="3">AG-KIZ</strain>
        <tissue evidence="3">Muscle</tissue>
    </source>
</reference>
<dbReference type="Proteomes" id="UP000281406">
    <property type="component" value="Unassembled WGS sequence"/>
</dbReference>
<dbReference type="PANTHER" id="PTHR12243">
    <property type="entry name" value="MADF DOMAIN TRANSCRIPTION FACTOR"/>
    <property type="match status" value="1"/>
</dbReference>
<dbReference type="EMBL" id="RJVU01053773">
    <property type="protein sequence ID" value="ROL23490.1"/>
    <property type="molecule type" value="Genomic_DNA"/>
</dbReference>
<dbReference type="PROSITE" id="PS51029">
    <property type="entry name" value="MADF"/>
    <property type="match status" value="1"/>
</dbReference>
<name>A0A3N0Y1Q4_ANAGA</name>
<feature type="region of interest" description="Disordered" evidence="1">
    <location>
        <begin position="126"/>
        <end position="170"/>
    </location>
</feature>
<feature type="compositionally biased region" description="Acidic residues" evidence="1">
    <location>
        <begin position="129"/>
        <end position="141"/>
    </location>
</feature>
<dbReference type="SMART" id="SM00595">
    <property type="entry name" value="MADF"/>
    <property type="match status" value="1"/>
</dbReference>
<comment type="caution">
    <text evidence="3">The sequence shown here is derived from an EMBL/GenBank/DDBJ whole genome shotgun (WGS) entry which is preliminary data.</text>
</comment>
<proteinExistence type="predicted"/>
<dbReference type="AlphaFoldDB" id="A0A3N0Y1Q4"/>
<evidence type="ECO:0000313" key="4">
    <source>
        <dbReference type="Proteomes" id="UP000281406"/>
    </source>
</evidence>
<evidence type="ECO:0000256" key="1">
    <source>
        <dbReference type="SAM" id="MobiDB-lite"/>
    </source>
</evidence>
<gene>
    <name evidence="3" type="ORF">DPX16_18758</name>
</gene>
<evidence type="ECO:0000313" key="3">
    <source>
        <dbReference type="EMBL" id="ROL23490.1"/>
    </source>
</evidence>
<organism evidence="3 4">
    <name type="scientific">Anabarilius grahami</name>
    <name type="common">Kanglang fish</name>
    <name type="synonym">Barilius grahami</name>
    <dbReference type="NCBI Taxonomy" id="495550"/>
    <lineage>
        <taxon>Eukaryota</taxon>
        <taxon>Metazoa</taxon>
        <taxon>Chordata</taxon>
        <taxon>Craniata</taxon>
        <taxon>Vertebrata</taxon>
        <taxon>Euteleostomi</taxon>
        <taxon>Actinopterygii</taxon>
        <taxon>Neopterygii</taxon>
        <taxon>Teleostei</taxon>
        <taxon>Ostariophysi</taxon>
        <taxon>Cypriniformes</taxon>
        <taxon>Xenocyprididae</taxon>
        <taxon>Xenocypridinae</taxon>
        <taxon>Xenocypridinae incertae sedis</taxon>
        <taxon>Anabarilius</taxon>
    </lineage>
</organism>
<dbReference type="Pfam" id="PF10545">
    <property type="entry name" value="MADF_DNA_bdg"/>
    <property type="match status" value="1"/>
</dbReference>
<keyword evidence="4" id="KW-1185">Reference proteome</keyword>